<dbReference type="GeneTree" id="ENSGT00390000007900"/>
<dbReference type="InterPro" id="IPR040382">
    <property type="entry name" value="NOL10/Enp2"/>
</dbReference>
<organism evidence="10 11">
    <name type="scientific">Leptobrachium leishanense</name>
    <name type="common">Leishan spiny toad</name>
    <dbReference type="NCBI Taxonomy" id="445787"/>
    <lineage>
        <taxon>Eukaryota</taxon>
        <taxon>Metazoa</taxon>
        <taxon>Chordata</taxon>
        <taxon>Craniata</taxon>
        <taxon>Vertebrata</taxon>
        <taxon>Euteleostomi</taxon>
        <taxon>Amphibia</taxon>
        <taxon>Batrachia</taxon>
        <taxon>Anura</taxon>
        <taxon>Pelobatoidea</taxon>
        <taxon>Megophryidae</taxon>
        <taxon>Leptobrachium</taxon>
    </lineage>
</organism>
<feature type="domain" description="Nucleolar protein 10-like second" evidence="8">
    <location>
        <begin position="314"/>
        <end position="362"/>
    </location>
</feature>
<feature type="region of interest" description="Disordered" evidence="6">
    <location>
        <begin position="465"/>
        <end position="535"/>
    </location>
</feature>
<reference evidence="10" key="1">
    <citation type="submission" date="2025-08" db="UniProtKB">
        <authorList>
            <consortium name="Ensembl"/>
        </authorList>
    </citation>
    <scope>IDENTIFICATION</scope>
</reference>
<keyword evidence="5" id="KW-0539">Nucleus</keyword>
<evidence type="ECO:0000313" key="10">
    <source>
        <dbReference type="Ensembl" id="ENSLLEP00000037098.1"/>
    </source>
</evidence>
<feature type="compositionally biased region" description="Basic and acidic residues" evidence="6">
    <location>
        <begin position="497"/>
        <end position="530"/>
    </location>
</feature>
<feature type="domain" description="NUC153" evidence="7">
    <location>
        <begin position="426"/>
        <end position="452"/>
    </location>
</feature>
<sequence>MQVSNVNDVKIYNLSCGKSLPEWLSDRKKRALQKKDVDVRRRIELIQDFEMPTVSTNIKVSRDGQYVIATGTYKPRVRCYDTYQLSLKFERCLDSDVVKFDVLSDDYSKIVFLQCDRYVELHSQHGRYFRLRIPKFGRDFSYHYPSCDLYFVGASSEIYRLNLEQGRYLNSLQTQASQLNVCDINPAHQLFAAGTAEVLIYDLRSSRPLIVKDHQYGLPIKSIQFHDPLELVISADSRIIKMWNKDTGKIFTSIEPETDVNDVCVYPDSGMLFTANEAPKMNVYYIPALGPAPKWCSFLDNLTEELEENPESTVYDDYKFVTKKELEDLGLAHLIGSSLLRAYMHGFFIDIRLYHKVKAMVNPFAYEEYKREKIRQKIEETRAQRVQIKKLPKVNKELALKLYEEEEDGHTLQKKKDKKMTNILGDDRFKVMFENPDYQVDEKSEEYRLLHPLVSKISEKRKKKLKAMEKLQPQEQEEEEEPEGKPSDAESSETSDDEKGWVEEVRKQRKLIRQEEKDKRQERVKEDRRTTLKPQFYEIKAGEEFRSFQDTAKKQKLMRRTLEDRLKVEEKLGTLTVTDTAVGSKQLTFTLKKSEQQKKRQEAEKQHKEERKKLRRSAGHLKSKPNKGRPFY</sequence>
<feature type="compositionally biased region" description="Basic residues" evidence="6">
    <location>
        <begin position="613"/>
        <end position="632"/>
    </location>
</feature>
<dbReference type="FunFam" id="2.130.10.10:FF:000980">
    <property type="entry name" value="Nucleolar protein 10"/>
    <property type="match status" value="1"/>
</dbReference>
<feature type="compositionally biased region" description="Basic and acidic residues" evidence="6">
    <location>
        <begin position="592"/>
        <end position="612"/>
    </location>
</feature>
<name>A0A8C5QFR3_9ANUR</name>
<dbReference type="OrthoDB" id="273340at2759"/>
<dbReference type="PANTHER" id="PTHR14927">
    <property type="entry name" value="NUCLEOLAR PROTEIN 10"/>
    <property type="match status" value="1"/>
</dbReference>
<evidence type="ECO:0000259" key="9">
    <source>
        <dbReference type="Pfam" id="PF23098"/>
    </source>
</evidence>
<dbReference type="Gene3D" id="2.130.10.10">
    <property type="entry name" value="YVTN repeat-like/Quinoprotein amine dehydrogenase"/>
    <property type="match status" value="1"/>
</dbReference>
<dbReference type="AlphaFoldDB" id="A0A8C5QFR3"/>
<dbReference type="Pfam" id="PF23098">
    <property type="entry name" value="Beta-prop_NOL10_N"/>
    <property type="match status" value="1"/>
</dbReference>
<dbReference type="Pfam" id="PF08159">
    <property type="entry name" value="NUC153"/>
    <property type="match status" value="1"/>
</dbReference>
<dbReference type="PANTHER" id="PTHR14927:SF0">
    <property type="entry name" value="NUCLEOLAR PROTEIN 10"/>
    <property type="match status" value="1"/>
</dbReference>
<keyword evidence="11" id="KW-1185">Reference proteome</keyword>
<dbReference type="InterPro" id="IPR012580">
    <property type="entry name" value="NUC153"/>
</dbReference>
<gene>
    <name evidence="10" type="primary">NOL10</name>
</gene>
<evidence type="ECO:0000259" key="8">
    <source>
        <dbReference type="Pfam" id="PF23097"/>
    </source>
</evidence>
<reference evidence="10" key="2">
    <citation type="submission" date="2025-09" db="UniProtKB">
        <authorList>
            <consortium name="Ensembl"/>
        </authorList>
    </citation>
    <scope>IDENTIFICATION</scope>
</reference>
<evidence type="ECO:0000256" key="4">
    <source>
        <dbReference type="ARBA" id="ARBA00022737"/>
    </source>
</evidence>
<protein>
    <submittedName>
        <fullName evidence="10">Nucleolar protein 10</fullName>
    </submittedName>
</protein>
<comment type="subcellular location">
    <subcellularLocation>
        <location evidence="1">Nucleus</location>
        <location evidence="1">Nucleolus</location>
    </subcellularLocation>
</comment>
<dbReference type="Pfam" id="PF23097">
    <property type="entry name" value="NOL10_2nd"/>
    <property type="match status" value="1"/>
</dbReference>
<dbReference type="Proteomes" id="UP000694569">
    <property type="component" value="Unplaced"/>
</dbReference>
<dbReference type="InterPro" id="IPR015943">
    <property type="entry name" value="WD40/YVTN_repeat-like_dom_sf"/>
</dbReference>
<keyword evidence="3" id="KW-0853">WD repeat</keyword>
<keyword evidence="4" id="KW-0677">Repeat</keyword>
<proteinExistence type="inferred from homology"/>
<evidence type="ECO:0000256" key="1">
    <source>
        <dbReference type="ARBA" id="ARBA00004604"/>
    </source>
</evidence>
<dbReference type="InterPro" id="IPR036322">
    <property type="entry name" value="WD40_repeat_dom_sf"/>
</dbReference>
<feature type="domain" description="Nucleolar protein 10-like N-terminal" evidence="9">
    <location>
        <begin position="1"/>
        <end position="191"/>
    </location>
</feature>
<dbReference type="GO" id="GO:0032040">
    <property type="term" value="C:small-subunit processome"/>
    <property type="evidence" value="ECO:0007669"/>
    <property type="project" value="TreeGrafter"/>
</dbReference>
<dbReference type="GO" id="GO:0000462">
    <property type="term" value="P:maturation of SSU-rRNA from tricistronic rRNA transcript (SSU-rRNA, 5.8S rRNA, LSU-rRNA)"/>
    <property type="evidence" value="ECO:0007669"/>
    <property type="project" value="TreeGrafter"/>
</dbReference>
<dbReference type="SUPFAM" id="SSF50978">
    <property type="entry name" value="WD40 repeat-like"/>
    <property type="match status" value="1"/>
</dbReference>
<evidence type="ECO:0000256" key="5">
    <source>
        <dbReference type="ARBA" id="ARBA00023242"/>
    </source>
</evidence>
<dbReference type="Ensembl" id="ENSLLET00000038526.1">
    <property type="protein sequence ID" value="ENSLLEP00000037098.1"/>
    <property type="gene ID" value="ENSLLEG00000023018.1"/>
</dbReference>
<evidence type="ECO:0000259" key="7">
    <source>
        <dbReference type="Pfam" id="PF08159"/>
    </source>
</evidence>
<comment type="similarity">
    <text evidence="2">Belongs to the WD repeat NOL10/ENP2 family.</text>
</comment>
<evidence type="ECO:0000256" key="2">
    <source>
        <dbReference type="ARBA" id="ARBA00005264"/>
    </source>
</evidence>
<feature type="region of interest" description="Disordered" evidence="6">
    <location>
        <begin position="592"/>
        <end position="632"/>
    </location>
</feature>
<dbReference type="InterPro" id="IPR056551">
    <property type="entry name" value="Beta-prop_NOL10_N"/>
</dbReference>
<evidence type="ECO:0000256" key="6">
    <source>
        <dbReference type="SAM" id="MobiDB-lite"/>
    </source>
</evidence>
<accession>A0A8C5QFR3</accession>
<dbReference type="InterPro" id="IPR056550">
    <property type="entry name" value="NOL10_2nd"/>
</dbReference>
<evidence type="ECO:0000256" key="3">
    <source>
        <dbReference type="ARBA" id="ARBA00022574"/>
    </source>
</evidence>
<evidence type="ECO:0000313" key="11">
    <source>
        <dbReference type="Proteomes" id="UP000694569"/>
    </source>
</evidence>
<dbReference type="GO" id="GO:0030686">
    <property type="term" value="C:90S preribosome"/>
    <property type="evidence" value="ECO:0007669"/>
    <property type="project" value="TreeGrafter"/>
</dbReference>